<evidence type="ECO:0000256" key="8">
    <source>
        <dbReference type="HAMAP-Rule" id="MF_00165"/>
    </source>
</evidence>
<dbReference type="Gene3D" id="3.40.50.300">
    <property type="entry name" value="P-loop containing nucleotide triphosphate hydrolases"/>
    <property type="match status" value="1"/>
</dbReference>
<dbReference type="Pfam" id="PF02223">
    <property type="entry name" value="Thymidylate_kin"/>
    <property type="match status" value="1"/>
</dbReference>
<dbReference type="HAMAP" id="MF_00165">
    <property type="entry name" value="Thymidylate_kinase"/>
    <property type="match status" value="1"/>
</dbReference>
<accession>A0A1G2EQE1</accession>
<comment type="caution">
    <text evidence="10">The sequence shown here is derived from an EMBL/GenBank/DDBJ whole genome shotgun (WGS) entry which is preliminary data.</text>
</comment>
<dbReference type="CDD" id="cd01672">
    <property type="entry name" value="TMPK"/>
    <property type="match status" value="1"/>
</dbReference>
<evidence type="ECO:0000256" key="4">
    <source>
        <dbReference type="ARBA" id="ARBA00022741"/>
    </source>
</evidence>
<dbReference type="EC" id="2.7.4.9" evidence="8"/>
<dbReference type="GO" id="GO:0005524">
    <property type="term" value="F:ATP binding"/>
    <property type="evidence" value="ECO:0007669"/>
    <property type="project" value="UniProtKB-UniRule"/>
</dbReference>
<dbReference type="InterPro" id="IPR039430">
    <property type="entry name" value="Thymidylate_kin-like_dom"/>
</dbReference>
<dbReference type="GO" id="GO:0004798">
    <property type="term" value="F:dTMP kinase activity"/>
    <property type="evidence" value="ECO:0007669"/>
    <property type="project" value="UniProtKB-UniRule"/>
</dbReference>
<dbReference type="SUPFAM" id="SSF52540">
    <property type="entry name" value="P-loop containing nucleoside triphosphate hydrolases"/>
    <property type="match status" value="1"/>
</dbReference>
<keyword evidence="4 8" id="KW-0547">Nucleotide-binding</keyword>
<evidence type="ECO:0000259" key="9">
    <source>
        <dbReference type="Pfam" id="PF02223"/>
    </source>
</evidence>
<dbReference type="AlphaFoldDB" id="A0A1G2EQE1"/>
<comment type="catalytic activity">
    <reaction evidence="7 8">
        <text>dTMP + ATP = dTDP + ADP</text>
        <dbReference type="Rhea" id="RHEA:13517"/>
        <dbReference type="ChEBI" id="CHEBI:30616"/>
        <dbReference type="ChEBI" id="CHEBI:58369"/>
        <dbReference type="ChEBI" id="CHEBI:63528"/>
        <dbReference type="ChEBI" id="CHEBI:456216"/>
        <dbReference type="EC" id="2.7.4.9"/>
    </reaction>
</comment>
<keyword evidence="2 8" id="KW-0808">Transferase</keyword>
<dbReference type="InterPro" id="IPR018094">
    <property type="entry name" value="Thymidylate_kinase"/>
</dbReference>
<organism evidence="10 11">
    <name type="scientific">Candidatus Nealsonbacteria bacterium RIFOXYB1_FULL_40_15</name>
    <dbReference type="NCBI Taxonomy" id="1801677"/>
    <lineage>
        <taxon>Bacteria</taxon>
        <taxon>Candidatus Nealsoniibacteriota</taxon>
    </lineage>
</organism>
<dbReference type="NCBIfam" id="TIGR00041">
    <property type="entry name" value="DTMP_kinase"/>
    <property type="match status" value="1"/>
</dbReference>
<name>A0A1G2EQE1_9BACT</name>
<sequence length="194" mass="22123">MAGKFIVFEGIDGAGSSTAVEGIKNYLIENGTDVFTTKEPTTESEAGRKIKKILKEAIKIDPIEFQILYAKDRKEHLEKQIIPALNSGKTVLSARYFFSTYAFGVADGANVEYLMELNRDFLYPDLIFLLKVRAKTAIKRIDNRGNPKELFEKEEILIKVAQAYDSLAQRFRNFKIINAEKSKEEVLEEIKKYV</sequence>
<reference evidence="10 11" key="1">
    <citation type="journal article" date="2016" name="Nat. Commun.">
        <title>Thousands of microbial genomes shed light on interconnected biogeochemical processes in an aquifer system.</title>
        <authorList>
            <person name="Anantharaman K."/>
            <person name="Brown C.T."/>
            <person name="Hug L.A."/>
            <person name="Sharon I."/>
            <person name="Castelle C.J."/>
            <person name="Probst A.J."/>
            <person name="Thomas B.C."/>
            <person name="Singh A."/>
            <person name="Wilkins M.J."/>
            <person name="Karaoz U."/>
            <person name="Brodie E.L."/>
            <person name="Williams K.H."/>
            <person name="Hubbard S.S."/>
            <person name="Banfield J.F."/>
        </authorList>
    </citation>
    <scope>NUCLEOTIDE SEQUENCE [LARGE SCALE GENOMIC DNA]</scope>
</reference>
<protein>
    <recommendedName>
        <fullName evidence="8">Thymidylate kinase</fullName>
        <ecNumber evidence="8">2.7.4.9</ecNumber>
    </recommendedName>
    <alternativeName>
        <fullName evidence="8">dTMP kinase</fullName>
    </alternativeName>
</protein>
<proteinExistence type="inferred from homology"/>
<evidence type="ECO:0000256" key="1">
    <source>
        <dbReference type="ARBA" id="ARBA00009776"/>
    </source>
</evidence>
<dbReference type="STRING" id="1801677.A2365_03945"/>
<comment type="similarity">
    <text evidence="1 8">Belongs to the thymidylate kinase family.</text>
</comment>
<dbReference type="GO" id="GO:0006233">
    <property type="term" value="P:dTDP biosynthetic process"/>
    <property type="evidence" value="ECO:0007669"/>
    <property type="project" value="InterPro"/>
</dbReference>
<keyword evidence="6 8" id="KW-0067">ATP-binding</keyword>
<evidence type="ECO:0000256" key="6">
    <source>
        <dbReference type="ARBA" id="ARBA00022840"/>
    </source>
</evidence>
<feature type="domain" description="Thymidylate kinase-like" evidence="9">
    <location>
        <begin position="8"/>
        <end position="190"/>
    </location>
</feature>
<dbReference type="GO" id="GO:0006235">
    <property type="term" value="P:dTTP biosynthetic process"/>
    <property type="evidence" value="ECO:0007669"/>
    <property type="project" value="UniProtKB-UniRule"/>
</dbReference>
<dbReference type="PANTHER" id="PTHR10344">
    <property type="entry name" value="THYMIDYLATE KINASE"/>
    <property type="match status" value="1"/>
</dbReference>
<evidence type="ECO:0000256" key="3">
    <source>
        <dbReference type="ARBA" id="ARBA00022727"/>
    </source>
</evidence>
<dbReference type="EMBL" id="MHMM01000004">
    <property type="protein sequence ID" value="OGZ27762.1"/>
    <property type="molecule type" value="Genomic_DNA"/>
</dbReference>
<evidence type="ECO:0000256" key="5">
    <source>
        <dbReference type="ARBA" id="ARBA00022777"/>
    </source>
</evidence>
<evidence type="ECO:0000256" key="2">
    <source>
        <dbReference type="ARBA" id="ARBA00022679"/>
    </source>
</evidence>
<dbReference type="GO" id="GO:0005737">
    <property type="term" value="C:cytoplasm"/>
    <property type="evidence" value="ECO:0007669"/>
    <property type="project" value="TreeGrafter"/>
</dbReference>
<evidence type="ECO:0000256" key="7">
    <source>
        <dbReference type="ARBA" id="ARBA00048743"/>
    </source>
</evidence>
<keyword evidence="3 8" id="KW-0545">Nucleotide biosynthesis</keyword>
<evidence type="ECO:0000313" key="10">
    <source>
        <dbReference type="EMBL" id="OGZ27762.1"/>
    </source>
</evidence>
<evidence type="ECO:0000313" key="11">
    <source>
        <dbReference type="Proteomes" id="UP000177740"/>
    </source>
</evidence>
<dbReference type="Proteomes" id="UP000177740">
    <property type="component" value="Unassembled WGS sequence"/>
</dbReference>
<dbReference type="InterPro" id="IPR027417">
    <property type="entry name" value="P-loop_NTPase"/>
</dbReference>
<keyword evidence="5 8" id="KW-0418">Kinase</keyword>
<comment type="function">
    <text evidence="8">Phosphorylation of dTMP to form dTDP in both de novo and salvage pathways of dTTP synthesis.</text>
</comment>
<gene>
    <name evidence="8" type="primary">tmk</name>
    <name evidence="10" type="ORF">A2365_03945</name>
</gene>
<comment type="caution">
    <text evidence="8">Lacks conserved residue(s) required for the propagation of feature annotation.</text>
</comment>
<dbReference type="PANTHER" id="PTHR10344:SF4">
    <property type="entry name" value="UMP-CMP KINASE 2, MITOCHONDRIAL"/>
    <property type="match status" value="1"/>
</dbReference>
<dbReference type="GO" id="GO:0006227">
    <property type="term" value="P:dUDP biosynthetic process"/>
    <property type="evidence" value="ECO:0007669"/>
    <property type="project" value="TreeGrafter"/>
</dbReference>